<proteinExistence type="predicted"/>
<feature type="domain" description="Isochorismatase-like" evidence="1">
    <location>
        <begin position="12"/>
        <end position="161"/>
    </location>
</feature>
<dbReference type="PANTHER" id="PTHR14119">
    <property type="entry name" value="HYDROLASE"/>
    <property type="match status" value="1"/>
</dbReference>
<evidence type="ECO:0000313" key="2">
    <source>
        <dbReference type="EMBL" id="AYM88477.1"/>
    </source>
</evidence>
<protein>
    <submittedName>
        <fullName evidence="2">Hydrolase</fullName>
    </submittedName>
</protein>
<dbReference type="InterPro" id="IPR000868">
    <property type="entry name" value="Isochorismatase-like_dom"/>
</dbReference>
<dbReference type="EMBL" id="CP033066">
    <property type="protein sequence ID" value="AYM88477.1"/>
    <property type="molecule type" value="Genomic_DNA"/>
</dbReference>
<accession>A0AAD0U202</accession>
<sequence>MVSHKNLSANNSVLLVIDIQDKLSPAISEFSDLLEWAIKIAKVSALFKIPSIVTEQYPQGLGGTNRLLKNTLINAQTVEKTHFSACNEPAFNAVFTKLTRSQIIVIGTEAHVCVLQTCLDLIAQGFEVHVAADAVGSRNTMHKSLALEQLQQAGAIITSVESIIFQWTKNAALPEFKAVLSIIK</sequence>
<gene>
    <name evidence="2" type="ORF">D9T18_17440</name>
</gene>
<reference evidence="2 3" key="1">
    <citation type="submission" date="2018-10" db="EMBL/GenBank/DDBJ databases">
        <title>Complete Genome Sequence and Transcriptomic Profiles of a Marine Bacterium, Pseudoalteromonas agarivorans Hao 2018.</title>
        <authorList>
            <person name="Hao L."/>
        </authorList>
    </citation>
    <scope>NUCLEOTIDE SEQUENCE [LARGE SCALE GENOMIC DNA]</scope>
    <source>
        <strain evidence="2 3">Hao 2018</strain>
    </source>
</reference>
<dbReference type="InterPro" id="IPR050993">
    <property type="entry name" value="Isochorismatase_domain"/>
</dbReference>
<dbReference type="Proteomes" id="UP000279995">
    <property type="component" value="Chromosome II"/>
</dbReference>
<keyword evidence="2" id="KW-0378">Hydrolase</keyword>
<dbReference type="PANTHER" id="PTHR14119:SF3">
    <property type="entry name" value="ISOCHORISMATASE DOMAIN-CONTAINING PROTEIN 2"/>
    <property type="match status" value="1"/>
</dbReference>
<dbReference type="Gene3D" id="3.40.50.850">
    <property type="entry name" value="Isochorismatase-like"/>
    <property type="match status" value="1"/>
</dbReference>
<dbReference type="AlphaFoldDB" id="A0AAD0U202"/>
<dbReference type="CDD" id="cd01012">
    <property type="entry name" value="YcaC_related"/>
    <property type="match status" value="1"/>
</dbReference>
<dbReference type="InterPro" id="IPR036380">
    <property type="entry name" value="Isochorismatase-like_sf"/>
</dbReference>
<dbReference type="SUPFAM" id="SSF52499">
    <property type="entry name" value="Isochorismatase-like hydrolases"/>
    <property type="match status" value="1"/>
</dbReference>
<dbReference type="RefSeq" id="WP_096042859.1">
    <property type="nucleotide sequence ID" value="NZ_CP033066.1"/>
</dbReference>
<evidence type="ECO:0000259" key="1">
    <source>
        <dbReference type="Pfam" id="PF00857"/>
    </source>
</evidence>
<evidence type="ECO:0000313" key="3">
    <source>
        <dbReference type="Proteomes" id="UP000279995"/>
    </source>
</evidence>
<dbReference type="GO" id="GO:0016787">
    <property type="term" value="F:hydrolase activity"/>
    <property type="evidence" value="ECO:0007669"/>
    <property type="project" value="UniProtKB-KW"/>
</dbReference>
<organism evidence="2 3">
    <name type="scientific">Pseudoalteromonas agarivorans</name>
    <dbReference type="NCBI Taxonomy" id="176102"/>
    <lineage>
        <taxon>Bacteria</taxon>
        <taxon>Pseudomonadati</taxon>
        <taxon>Pseudomonadota</taxon>
        <taxon>Gammaproteobacteria</taxon>
        <taxon>Alteromonadales</taxon>
        <taxon>Pseudoalteromonadaceae</taxon>
        <taxon>Pseudoalteromonas</taxon>
    </lineage>
</organism>
<dbReference type="Pfam" id="PF00857">
    <property type="entry name" value="Isochorismatase"/>
    <property type="match status" value="1"/>
</dbReference>
<name>A0AAD0U202_9GAMM</name>